<dbReference type="AlphaFoldDB" id="A0AAD0KMZ3"/>
<dbReference type="Gene3D" id="3.30.160.170">
    <property type="entry name" value="FlaG-like"/>
    <property type="match status" value="1"/>
</dbReference>
<dbReference type="InterPro" id="IPR035924">
    <property type="entry name" value="FlaG-like_sf"/>
</dbReference>
<dbReference type="SUPFAM" id="SSF160214">
    <property type="entry name" value="FlaG-like"/>
    <property type="match status" value="1"/>
</dbReference>
<dbReference type="EMBL" id="CP021965">
    <property type="protein sequence ID" value="AWV36114.1"/>
    <property type="molecule type" value="Genomic_DNA"/>
</dbReference>
<reference evidence="2 5" key="2">
    <citation type="submission" date="2017-06" db="EMBL/GenBank/DDBJ databases">
        <title>Complete genome sequence of Paenibacillus odorifer CBA7130.</title>
        <authorList>
            <person name="Nam Y.-D."/>
            <person name="Kang J."/>
            <person name="Chung W.-H."/>
        </authorList>
    </citation>
    <scope>NUCLEOTIDE SEQUENCE [LARGE SCALE GENOMIC DNA]</scope>
    <source>
        <strain evidence="2 5">CBA7130</strain>
    </source>
</reference>
<keyword evidence="2" id="KW-0969">Cilium</keyword>
<dbReference type="Proteomes" id="UP000187323">
    <property type="component" value="Unassembled WGS sequence"/>
</dbReference>
<evidence type="ECO:0000313" key="5">
    <source>
        <dbReference type="Proteomes" id="UP000249163"/>
    </source>
</evidence>
<evidence type="ECO:0000313" key="4">
    <source>
        <dbReference type="Proteomes" id="UP000187323"/>
    </source>
</evidence>
<evidence type="ECO:0000313" key="2">
    <source>
        <dbReference type="EMBL" id="AWV36114.1"/>
    </source>
</evidence>
<dbReference type="RefSeq" id="WP_076137249.1">
    <property type="nucleotide sequence ID" value="NZ_CP021965.1"/>
</dbReference>
<keyword evidence="2" id="KW-0966">Cell projection</keyword>
<feature type="compositionally biased region" description="Basic and acidic residues" evidence="1">
    <location>
        <begin position="24"/>
        <end position="34"/>
    </location>
</feature>
<accession>A0AAD0KMZ3</accession>
<feature type="region of interest" description="Disordered" evidence="1">
    <location>
        <begin position="1"/>
        <end position="38"/>
    </location>
</feature>
<protein>
    <submittedName>
        <fullName evidence="2">Flagellar biosynthesis protein FlaG</fullName>
    </submittedName>
</protein>
<organism evidence="2 5">
    <name type="scientific">Paenibacillus odorifer</name>
    <dbReference type="NCBI Taxonomy" id="189426"/>
    <lineage>
        <taxon>Bacteria</taxon>
        <taxon>Bacillati</taxon>
        <taxon>Bacillota</taxon>
        <taxon>Bacilli</taxon>
        <taxon>Bacillales</taxon>
        <taxon>Paenibacillaceae</taxon>
        <taxon>Paenibacillus</taxon>
    </lineage>
</organism>
<sequence length="127" mass="14223">MDFQFSLSAKSIDRTNSNPNYETTNKKDNNERTKANSASDLITMERQGIKVPIGEEQLLRNIARAVKALEGPTTSLEVSIHEKTHALMVKVMNKETGELIREVPPEKTLDLVANMMEIAGILIDERV</sequence>
<dbReference type="Pfam" id="PF03646">
    <property type="entry name" value="FlaG"/>
    <property type="match status" value="1"/>
</dbReference>
<name>A0AAD0KMZ3_9BACL</name>
<keyword evidence="2" id="KW-0282">Flagellum</keyword>
<gene>
    <name evidence="3" type="ORF">BSK47_22270</name>
    <name evidence="2" type="ORF">CD191_27860</name>
</gene>
<dbReference type="PANTHER" id="PTHR37166">
    <property type="entry name" value="PROTEIN FLAG"/>
    <property type="match status" value="1"/>
</dbReference>
<dbReference type="Proteomes" id="UP000249163">
    <property type="component" value="Chromosome"/>
</dbReference>
<evidence type="ECO:0000313" key="3">
    <source>
        <dbReference type="EMBL" id="OME14996.1"/>
    </source>
</evidence>
<reference evidence="3 4" key="1">
    <citation type="submission" date="2016-10" db="EMBL/GenBank/DDBJ databases">
        <title>Paenibacillus species isolates.</title>
        <authorList>
            <person name="Beno S.M."/>
        </authorList>
    </citation>
    <scope>NUCLEOTIDE SEQUENCE [LARGE SCALE GENOMIC DNA]</scope>
    <source>
        <strain evidence="3 4">FSL H7-0918</strain>
    </source>
</reference>
<evidence type="ECO:0000256" key="1">
    <source>
        <dbReference type="SAM" id="MobiDB-lite"/>
    </source>
</evidence>
<dbReference type="EMBL" id="MPTO01000023">
    <property type="protein sequence ID" value="OME14996.1"/>
    <property type="molecule type" value="Genomic_DNA"/>
</dbReference>
<dbReference type="PANTHER" id="PTHR37166:SF1">
    <property type="entry name" value="PROTEIN FLAG"/>
    <property type="match status" value="1"/>
</dbReference>
<dbReference type="InterPro" id="IPR005186">
    <property type="entry name" value="FlaG"/>
</dbReference>
<proteinExistence type="predicted"/>
<feature type="compositionally biased region" description="Polar residues" evidence="1">
    <location>
        <begin position="1"/>
        <end position="23"/>
    </location>
</feature>